<keyword evidence="2" id="KW-0472">Membrane</keyword>
<keyword evidence="2" id="KW-0812">Transmembrane</keyword>
<keyword evidence="4" id="KW-1185">Reference proteome</keyword>
<keyword evidence="2" id="KW-1133">Transmembrane helix</keyword>
<dbReference type="EMBL" id="CP104275">
    <property type="protein sequence ID" value="UWX98176.1"/>
    <property type="molecule type" value="Genomic_DNA"/>
</dbReference>
<feature type="transmembrane region" description="Helical" evidence="2">
    <location>
        <begin position="179"/>
        <end position="199"/>
    </location>
</feature>
<feature type="transmembrane region" description="Helical" evidence="2">
    <location>
        <begin position="230"/>
        <end position="249"/>
    </location>
</feature>
<evidence type="ECO:0008006" key="5">
    <source>
        <dbReference type="Google" id="ProtNLM"/>
    </source>
</evidence>
<dbReference type="RefSeq" id="WP_260653304.1">
    <property type="nucleotide sequence ID" value="NZ_CP104275.1"/>
</dbReference>
<accession>A0ABY5YVC1</accession>
<reference evidence="3" key="1">
    <citation type="submission" date="2022-09" db="EMBL/GenBank/DDBJ databases">
        <title>Novel species in genus Arthrobacter.</title>
        <authorList>
            <person name="Liu Y."/>
        </authorList>
    </citation>
    <scope>NUCLEOTIDE SEQUENCE</scope>
    <source>
        <strain evidence="3">Zg-Y815</strain>
    </source>
</reference>
<evidence type="ECO:0000313" key="3">
    <source>
        <dbReference type="EMBL" id="UWX98176.1"/>
    </source>
</evidence>
<feature type="transmembrane region" description="Helical" evidence="2">
    <location>
        <begin position="94"/>
        <end position="112"/>
    </location>
</feature>
<feature type="transmembrane region" description="Helical" evidence="2">
    <location>
        <begin position="295"/>
        <end position="315"/>
    </location>
</feature>
<feature type="transmembrane region" description="Helical" evidence="2">
    <location>
        <begin position="368"/>
        <end position="388"/>
    </location>
</feature>
<name>A0ABY5YVC1_9MICC</name>
<feature type="transmembrane region" description="Helical" evidence="2">
    <location>
        <begin position="204"/>
        <end position="224"/>
    </location>
</feature>
<feature type="transmembrane region" description="Helical" evidence="2">
    <location>
        <begin position="336"/>
        <end position="362"/>
    </location>
</feature>
<evidence type="ECO:0000313" key="4">
    <source>
        <dbReference type="Proteomes" id="UP001059859"/>
    </source>
</evidence>
<organism evidence="3 4">
    <name type="scientific">Arthrobacter zhaoxinii</name>
    <dbReference type="NCBI Taxonomy" id="2964616"/>
    <lineage>
        <taxon>Bacteria</taxon>
        <taxon>Bacillati</taxon>
        <taxon>Actinomycetota</taxon>
        <taxon>Actinomycetes</taxon>
        <taxon>Micrococcales</taxon>
        <taxon>Micrococcaceae</taxon>
        <taxon>Arthrobacter</taxon>
    </lineage>
</organism>
<proteinExistence type="predicted"/>
<dbReference type="Proteomes" id="UP001059859">
    <property type="component" value="Chromosome"/>
</dbReference>
<sequence>MSSDSVIMPSSGEPLPDSGGNTDPLALDAVDTFDITARLEASGLSDRTVAKRHGAPDVFAYAQSLVQVRNSVHLPLEPERWLSRDALLEAVRRAVVLIMGAVLGGMTATVMTGSTTEVLTAGISAWVVGQSVSGIVWAHANSGQLKRGIAHGSGATILVTAALACFMVVLLLLPAHDASLAFLIMAWCWYSCIVSMLVILGRSWYLMTVLAFACAAVTLTLVLGHGSAKAIVLTIAALVLAAVTLALAIQLRKLSEPVILGSADWRSAAAPAFQAACLAAALSVALTRLPAWEGTALIVATVVAAAATDPALVLMRQRLMWSSRRTPLLRHAARNAWIVTMGMSAAIVLISASVSTLVVLFLVGYTQVATTVIAAAVFSSLATTSTTLNAFGLPTAGVVFAGAAPLSAMVWILVGNLAGVLVAVAFLVAGIAVLLARVSDPRAYA</sequence>
<protein>
    <recommendedName>
        <fullName evidence="5">DUF2157 domain-containing protein</fullName>
    </recommendedName>
</protein>
<evidence type="ECO:0000256" key="2">
    <source>
        <dbReference type="SAM" id="Phobius"/>
    </source>
</evidence>
<feature type="transmembrane region" description="Helical" evidence="2">
    <location>
        <begin position="420"/>
        <end position="438"/>
    </location>
</feature>
<evidence type="ECO:0000256" key="1">
    <source>
        <dbReference type="SAM" id="MobiDB-lite"/>
    </source>
</evidence>
<gene>
    <name evidence="3" type="ORF">N2K95_05825</name>
</gene>
<feature type="transmembrane region" description="Helical" evidence="2">
    <location>
        <begin position="152"/>
        <end position="173"/>
    </location>
</feature>
<feature type="transmembrane region" description="Helical" evidence="2">
    <location>
        <begin position="395"/>
        <end position="414"/>
    </location>
</feature>
<feature type="region of interest" description="Disordered" evidence="1">
    <location>
        <begin position="1"/>
        <end position="23"/>
    </location>
</feature>